<dbReference type="InterPro" id="IPR027640">
    <property type="entry name" value="Kinesin-like_fam"/>
</dbReference>
<protein>
    <recommendedName>
        <fullName evidence="10">Kinesin-like protein</fullName>
    </recommendedName>
</protein>
<dbReference type="Proteomes" id="UP000440578">
    <property type="component" value="Unassembled WGS sequence"/>
</dbReference>
<feature type="region of interest" description="Disordered" evidence="12">
    <location>
        <begin position="738"/>
        <end position="797"/>
    </location>
</feature>
<keyword evidence="13" id="KW-0812">Transmembrane</keyword>
<evidence type="ECO:0000256" key="5">
    <source>
        <dbReference type="ARBA" id="ARBA00022840"/>
    </source>
</evidence>
<keyword evidence="2" id="KW-0963">Cytoplasm</keyword>
<evidence type="ECO:0000256" key="12">
    <source>
        <dbReference type="SAM" id="MobiDB-lite"/>
    </source>
</evidence>
<evidence type="ECO:0000256" key="4">
    <source>
        <dbReference type="ARBA" id="ARBA00022741"/>
    </source>
</evidence>
<sequence length="950" mass="105559">MPRGSRSAADRTPEKRPEAVKVVVRCRPLNKTEIANGYDKIVDIDTKRGQIRLRNPKSENDPPREFTFDAVYDEKSRQAELYDETFRSLVDSVLAGFNGTIFAYGQTGTGKTYTMEGIRDDPEQRGVIPSSFEHIFSHIDRSENCQYLVRASYLEIYQEEIRDLLSKDQNRRLELKERPDTGTYVKDLCSFVCKSVREIEHVMGIGNKNRSVGATNMNEHSSRSHAIFLVTVECSERDADGETHIRVGKLNMVDLAGSERQAKTGATGERLKEATKINLSLSALGNVISALVDGKSSHIPYRDSKLTRLLQDSLGGNARTIMVANMGPAAYNYDESVTTLRYANRAKNIKNKPKINEDPKDALLREFQEEIGKLKAQLQARSSGTGARKKHRSGSAAPATSGPETGTEQAVSPEEYLREQLERERAAIVGDQSIIAEDKERLLREMREKEQQLEQERLAREQLASRIQDMESKLLSGGKNIADRTNKQQRQLELSRQKIIEQKAKEREMLQQIEEQEGTRLDLQQTYQSLQQEVDVKTKKLKKLFNKLQAVKRDISDATEEFHRERRELEETGDALRKELKLKTVIIDNFVPPAQLKALLARVRFAEDGEEGGDGWLLAAPAVQLLDGRPVSATGGRRPVSEYARRAGAAGGGTRFKGENIMCLELDSATRTTRDYRGPSVAPRMAAALQKALTPTESVISVDASAPLRPDGFLLRASRKPAAASRVRLCTARLGGRLARRREQRRPLPLGQTATAERPDCDDDKLRGRQSARRSPTGGAANLTDEQKQLRLKQRQAEPEEGQRCVLYRRQSSEQWDQLTGRLRRLVRGELARLTHRPRLGDLGGGTATPPLPPVGAGAVVARPAVRGAARRLLRGPRSRLTAATAGLRRCGVCAGLRPRGLPATGRRPLSPSRLRAVYQAAALLGAALLLLRLLLLLLCACCALLPVGS</sequence>
<dbReference type="CDD" id="cd01371">
    <property type="entry name" value="KISc_KIF3"/>
    <property type="match status" value="1"/>
</dbReference>
<dbReference type="EMBL" id="VIIS01001412">
    <property type="protein sequence ID" value="KAF0298713.1"/>
    <property type="molecule type" value="Genomic_DNA"/>
</dbReference>
<keyword evidence="13" id="KW-0472">Membrane</keyword>
<dbReference type="GO" id="GO:0008017">
    <property type="term" value="F:microtubule binding"/>
    <property type="evidence" value="ECO:0007669"/>
    <property type="project" value="InterPro"/>
</dbReference>
<dbReference type="InterPro" id="IPR027417">
    <property type="entry name" value="P-loop_NTPase"/>
</dbReference>
<dbReference type="PANTHER" id="PTHR47969">
    <property type="entry name" value="CHROMOSOME-ASSOCIATED KINESIN KIF4A-RELATED"/>
    <property type="match status" value="1"/>
</dbReference>
<proteinExistence type="inferred from homology"/>
<dbReference type="InterPro" id="IPR001752">
    <property type="entry name" value="Kinesin_motor_dom"/>
</dbReference>
<comment type="subcellular location">
    <subcellularLocation>
        <location evidence="1">Cytoplasm</location>
        <location evidence="1">Cytoskeleton</location>
    </subcellularLocation>
</comment>
<evidence type="ECO:0000259" key="14">
    <source>
        <dbReference type="PROSITE" id="PS50067"/>
    </source>
</evidence>
<comment type="caution">
    <text evidence="15">The sequence shown here is derived from an EMBL/GenBank/DDBJ whole genome shotgun (WGS) entry which is preliminary data.</text>
</comment>
<dbReference type="InterPro" id="IPR019821">
    <property type="entry name" value="Kinesin_motor_CS"/>
</dbReference>
<organism evidence="15 16">
    <name type="scientific">Amphibalanus amphitrite</name>
    <name type="common">Striped barnacle</name>
    <name type="synonym">Balanus amphitrite</name>
    <dbReference type="NCBI Taxonomy" id="1232801"/>
    <lineage>
        <taxon>Eukaryota</taxon>
        <taxon>Metazoa</taxon>
        <taxon>Ecdysozoa</taxon>
        <taxon>Arthropoda</taxon>
        <taxon>Crustacea</taxon>
        <taxon>Multicrustacea</taxon>
        <taxon>Cirripedia</taxon>
        <taxon>Thoracica</taxon>
        <taxon>Thoracicalcarea</taxon>
        <taxon>Balanomorpha</taxon>
        <taxon>Balanoidea</taxon>
        <taxon>Balanidae</taxon>
        <taxon>Amphibalaninae</taxon>
        <taxon>Amphibalanus</taxon>
    </lineage>
</organism>
<reference evidence="15 16" key="1">
    <citation type="submission" date="2019-07" db="EMBL/GenBank/DDBJ databases">
        <title>Draft genome assembly of a fouling barnacle, Amphibalanus amphitrite (Darwin, 1854): The first reference genome for Thecostraca.</title>
        <authorList>
            <person name="Kim W."/>
        </authorList>
    </citation>
    <scope>NUCLEOTIDE SEQUENCE [LARGE SCALE GENOMIC DNA]</scope>
    <source>
        <strain evidence="15">SNU_AA5</strain>
        <tissue evidence="15">Soma without cirri and trophi</tissue>
    </source>
</reference>
<comment type="similarity">
    <text evidence="9 10">Belongs to the TRAFAC class myosin-kinesin ATPase superfamily. Kinesin family.</text>
</comment>
<keyword evidence="4 9" id="KW-0547">Nucleotide-binding</keyword>
<dbReference type="GO" id="GO:0060271">
    <property type="term" value="P:cilium assembly"/>
    <property type="evidence" value="ECO:0007669"/>
    <property type="project" value="UniProtKB-ARBA"/>
</dbReference>
<evidence type="ECO:0000256" key="3">
    <source>
        <dbReference type="ARBA" id="ARBA00022701"/>
    </source>
</evidence>
<dbReference type="PROSITE" id="PS00411">
    <property type="entry name" value="KINESIN_MOTOR_1"/>
    <property type="match status" value="1"/>
</dbReference>
<dbReference type="PROSITE" id="PS50067">
    <property type="entry name" value="KINESIN_MOTOR_2"/>
    <property type="match status" value="1"/>
</dbReference>
<evidence type="ECO:0000256" key="13">
    <source>
        <dbReference type="SAM" id="Phobius"/>
    </source>
</evidence>
<keyword evidence="6 11" id="KW-0175">Coiled coil</keyword>
<dbReference type="SUPFAM" id="SSF52540">
    <property type="entry name" value="P-loop containing nucleoside triphosphate hydrolases"/>
    <property type="match status" value="1"/>
</dbReference>
<keyword evidence="16" id="KW-1185">Reference proteome</keyword>
<evidence type="ECO:0000256" key="9">
    <source>
        <dbReference type="PROSITE-ProRule" id="PRU00283"/>
    </source>
</evidence>
<dbReference type="SMART" id="SM00129">
    <property type="entry name" value="KISc"/>
    <property type="match status" value="1"/>
</dbReference>
<evidence type="ECO:0000313" key="15">
    <source>
        <dbReference type="EMBL" id="KAF0298713.1"/>
    </source>
</evidence>
<dbReference type="GO" id="GO:0005871">
    <property type="term" value="C:kinesin complex"/>
    <property type="evidence" value="ECO:0007669"/>
    <property type="project" value="UniProtKB-ARBA"/>
</dbReference>
<evidence type="ECO:0000256" key="11">
    <source>
        <dbReference type="SAM" id="Coils"/>
    </source>
</evidence>
<evidence type="ECO:0000313" key="16">
    <source>
        <dbReference type="Proteomes" id="UP000440578"/>
    </source>
</evidence>
<evidence type="ECO:0000256" key="6">
    <source>
        <dbReference type="ARBA" id="ARBA00023054"/>
    </source>
</evidence>
<feature type="domain" description="Kinesin motor" evidence="14">
    <location>
        <begin position="19"/>
        <end position="349"/>
    </location>
</feature>
<dbReference type="Gene3D" id="3.40.850.10">
    <property type="entry name" value="Kinesin motor domain"/>
    <property type="match status" value="1"/>
</dbReference>
<dbReference type="GO" id="GO:0005524">
    <property type="term" value="F:ATP binding"/>
    <property type="evidence" value="ECO:0007669"/>
    <property type="project" value="UniProtKB-UniRule"/>
</dbReference>
<dbReference type="OrthoDB" id="3176171at2759"/>
<name>A0A6A4VYG6_AMPAM</name>
<evidence type="ECO:0000256" key="7">
    <source>
        <dbReference type="ARBA" id="ARBA00023175"/>
    </source>
</evidence>
<dbReference type="Pfam" id="PF00225">
    <property type="entry name" value="Kinesin"/>
    <property type="match status" value="1"/>
</dbReference>
<evidence type="ECO:0000256" key="10">
    <source>
        <dbReference type="RuleBase" id="RU000394"/>
    </source>
</evidence>
<dbReference type="PRINTS" id="PR00380">
    <property type="entry name" value="KINESINHEAVY"/>
</dbReference>
<keyword evidence="13" id="KW-1133">Transmembrane helix</keyword>
<accession>A0A6A4VYG6</accession>
<feature type="coiled-coil region" evidence="11">
    <location>
        <begin position="435"/>
        <end position="579"/>
    </location>
</feature>
<keyword evidence="3 10" id="KW-0493">Microtubule</keyword>
<dbReference type="PANTHER" id="PTHR47969:SF21">
    <property type="entry name" value="KINESIN-LIKE PROTEIN"/>
    <property type="match status" value="1"/>
</dbReference>
<dbReference type="FunFam" id="3.40.850.10:FF:000017">
    <property type="entry name" value="Kinesin-like protein"/>
    <property type="match status" value="1"/>
</dbReference>
<evidence type="ECO:0000256" key="8">
    <source>
        <dbReference type="ARBA" id="ARBA00023212"/>
    </source>
</evidence>
<gene>
    <name evidence="15" type="primary">Kif3b_1</name>
    <name evidence="15" type="ORF">FJT64_003919</name>
</gene>
<dbReference type="AlphaFoldDB" id="A0A6A4VYG6"/>
<keyword evidence="7 9" id="KW-0505">Motor protein</keyword>
<feature type="region of interest" description="Disordered" evidence="12">
    <location>
        <begin position="376"/>
        <end position="415"/>
    </location>
</feature>
<evidence type="ECO:0000256" key="1">
    <source>
        <dbReference type="ARBA" id="ARBA00004245"/>
    </source>
</evidence>
<keyword evidence="5 9" id="KW-0067">ATP-binding</keyword>
<feature type="compositionally biased region" description="Basic and acidic residues" evidence="12">
    <location>
        <begin position="785"/>
        <end position="797"/>
    </location>
</feature>
<dbReference type="GO" id="GO:0005874">
    <property type="term" value="C:microtubule"/>
    <property type="evidence" value="ECO:0007669"/>
    <property type="project" value="UniProtKB-KW"/>
</dbReference>
<evidence type="ECO:0000256" key="2">
    <source>
        <dbReference type="ARBA" id="ARBA00022490"/>
    </source>
</evidence>
<feature type="binding site" evidence="9">
    <location>
        <begin position="105"/>
        <end position="112"/>
    </location>
    <ligand>
        <name>ATP</name>
        <dbReference type="ChEBI" id="CHEBI:30616"/>
    </ligand>
</feature>
<dbReference type="GO" id="GO:0003777">
    <property type="term" value="F:microtubule motor activity"/>
    <property type="evidence" value="ECO:0007669"/>
    <property type="project" value="InterPro"/>
</dbReference>
<dbReference type="GO" id="GO:0007018">
    <property type="term" value="P:microtubule-based movement"/>
    <property type="evidence" value="ECO:0007669"/>
    <property type="project" value="InterPro"/>
</dbReference>
<dbReference type="InterPro" id="IPR036961">
    <property type="entry name" value="Kinesin_motor_dom_sf"/>
</dbReference>
<feature type="transmembrane region" description="Helical" evidence="13">
    <location>
        <begin position="917"/>
        <end position="946"/>
    </location>
</feature>
<keyword evidence="8" id="KW-0206">Cytoskeleton</keyword>